<feature type="transmembrane region" description="Helical" evidence="5">
    <location>
        <begin position="102"/>
        <end position="122"/>
    </location>
</feature>
<dbReference type="GO" id="GO:0016020">
    <property type="term" value="C:membrane"/>
    <property type="evidence" value="ECO:0007669"/>
    <property type="project" value="UniProtKB-SubCell"/>
</dbReference>
<comment type="caution">
    <text evidence="7">The sequence shown here is derived from an EMBL/GenBank/DDBJ whole genome shotgun (WGS) entry which is preliminary data.</text>
</comment>
<dbReference type="Proteomes" id="UP000610611">
    <property type="component" value="Unassembled WGS sequence"/>
</dbReference>
<dbReference type="AlphaFoldDB" id="A0A847U344"/>
<comment type="subcellular location">
    <subcellularLocation>
        <location evidence="1">Membrane</location>
        <topology evidence="1">Multi-pass membrane protein</topology>
    </subcellularLocation>
</comment>
<dbReference type="PANTHER" id="PTHR38480">
    <property type="entry name" value="SLR0254 PROTEIN"/>
    <property type="match status" value="1"/>
</dbReference>
<accession>A0A847U344</accession>
<reference evidence="7" key="1">
    <citation type="submission" date="2019-12" db="EMBL/GenBank/DDBJ databases">
        <title>The whole-genome sequencing of Haloarcula japonica strain pws8.</title>
        <authorList>
            <person name="Verma D.K."/>
            <person name="Gopal K."/>
            <person name="Prasad E.S."/>
        </authorList>
    </citation>
    <scope>NUCLEOTIDE SEQUENCE</scope>
    <source>
        <strain evidence="7">Pws8</strain>
    </source>
</reference>
<feature type="domain" description="RDD" evidence="6">
    <location>
        <begin position="18"/>
        <end position="134"/>
    </location>
</feature>
<dbReference type="RefSeq" id="WP_170084054.1">
    <property type="nucleotide sequence ID" value="NZ_WOWB01000001.1"/>
</dbReference>
<keyword evidence="3 5" id="KW-1133">Transmembrane helix</keyword>
<organism evidence="7 8">
    <name type="scientific">Haloarcula rubripromontorii</name>
    <dbReference type="NCBI Taxonomy" id="1705562"/>
    <lineage>
        <taxon>Archaea</taxon>
        <taxon>Methanobacteriati</taxon>
        <taxon>Methanobacteriota</taxon>
        <taxon>Stenosarchaea group</taxon>
        <taxon>Halobacteria</taxon>
        <taxon>Halobacteriales</taxon>
        <taxon>Haloarculaceae</taxon>
        <taxon>Haloarcula</taxon>
    </lineage>
</organism>
<keyword evidence="2 5" id="KW-0812">Transmembrane</keyword>
<evidence type="ECO:0000259" key="6">
    <source>
        <dbReference type="Pfam" id="PF06271"/>
    </source>
</evidence>
<sequence length="148" mass="15995">MAWFERPQPEMGTEGDVVWRRIVAIVIDVVLIGVVSSAITGILGQIRLAFLGSLLGLLIGFGYYIYLEGTYGQTIGKMTLDIVVVTEDGDPIEYGPAAIRTVLRIVDALPAFYLIGIVAVLVTDRKQRLGDIVADTVVVRAGETAGMR</sequence>
<evidence type="ECO:0000256" key="2">
    <source>
        <dbReference type="ARBA" id="ARBA00022692"/>
    </source>
</evidence>
<feature type="transmembrane region" description="Helical" evidence="5">
    <location>
        <begin position="22"/>
        <end position="43"/>
    </location>
</feature>
<name>A0A847U344_9EURY</name>
<evidence type="ECO:0000313" key="8">
    <source>
        <dbReference type="Proteomes" id="UP000610611"/>
    </source>
</evidence>
<evidence type="ECO:0000256" key="5">
    <source>
        <dbReference type="SAM" id="Phobius"/>
    </source>
</evidence>
<proteinExistence type="predicted"/>
<protein>
    <submittedName>
        <fullName evidence="7">RDD family protein</fullName>
    </submittedName>
</protein>
<gene>
    <name evidence="7" type="ORF">GOC83_16490</name>
</gene>
<keyword evidence="4 5" id="KW-0472">Membrane</keyword>
<evidence type="ECO:0000256" key="4">
    <source>
        <dbReference type="ARBA" id="ARBA00023136"/>
    </source>
</evidence>
<evidence type="ECO:0000256" key="1">
    <source>
        <dbReference type="ARBA" id="ARBA00004141"/>
    </source>
</evidence>
<dbReference type="EMBL" id="WOWB01000001">
    <property type="protein sequence ID" value="NLV07735.1"/>
    <property type="molecule type" value="Genomic_DNA"/>
</dbReference>
<dbReference type="PANTHER" id="PTHR38480:SF1">
    <property type="entry name" value="SLR0254 PROTEIN"/>
    <property type="match status" value="1"/>
</dbReference>
<dbReference type="InterPro" id="IPR010432">
    <property type="entry name" value="RDD"/>
</dbReference>
<dbReference type="Pfam" id="PF06271">
    <property type="entry name" value="RDD"/>
    <property type="match status" value="1"/>
</dbReference>
<evidence type="ECO:0000313" key="7">
    <source>
        <dbReference type="EMBL" id="NLV07735.1"/>
    </source>
</evidence>
<feature type="transmembrane region" description="Helical" evidence="5">
    <location>
        <begin position="48"/>
        <end position="66"/>
    </location>
</feature>
<evidence type="ECO:0000256" key="3">
    <source>
        <dbReference type="ARBA" id="ARBA00022989"/>
    </source>
</evidence>